<protein>
    <submittedName>
        <fullName evidence="1">Nitrogenase component 1</fullName>
    </submittedName>
</protein>
<comment type="caution">
    <text evidence="1">The sequence shown here is derived from an EMBL/GenBank/DDBJ whole genome shotgun (WGS) entry which is preliminary data.</text>
</comment>
<evidence type="ECO:0000313" key="1">
    <source>
        <dbReference type="EMBL" id="MDL2060235.1"/>
    </source>
</evidence>
<dbReference type="RefSeq" id="WP_243377048.1">
    <property type="nucleotide sequence ID" value="NZ_JAKZJU020000001.1"/>
</dbReference>
<dbReference type="Proteomes" id="UP001165481">
    <property type="component" value="Unassembled WGS sequence"/>
</dbReference>
<evidence type="ECO:0000313" key="2">
    <source>
        <dbReference type="Proteomes" id="UP001165481"/>
    </source>
</evidence>
<accession>A0ABT7IPB9</accession>
<dbReference type="SUPFAM" id="SSF53807">
    <property type="entry name" value="Helical backbone' metal receptor"/>
    <property type="match status" value="1"/>
</dbReference>
<reference evidence="1" key="1">
    <citation type="submission" date="2023-03" db="EMBL/GenBank/DDBJ databases">
        <title>Mesosutterella sp. nov. isolated from porcine feces.</title>
        <authorList>
            <person name="Yu S."/>
        </authorList>
    </citation>
    <scope>NUCLEOTIDE SEQUENCE</scope>
    <source>
        <strain evidence="1">AGMB02718</strain>
    </source>
</reference>
<keyword evidence="2" id="KW-1185">Reference proteome</keyword>
<organism evidence="1 2">
    <name type="scientific">Mesosutterella faecium</name>
    <dbReference type="NCBI Taxonomy" id="2925194"/>
    <lineage>
        <taxon>Bacteria</taxon>
        <taxon>Pseudomonadati</taxon>
        <taxon>Pseudomonadota</taxon>
        <taxon>Betaproteobacteria</taxon>
        <taxon>Burkholderiales</taxon>
        <taxon>Sutterellaceae</taxon>
        <taxon>Mesosutterella</taxon>
    </lineage>
</organism>
<name>A0ABT7IPB9_9BURK</name>
<sequence>MPLLTRAARPDPVLSIGEAAFPAPFSPALEYSAPARGPWTIMHLGLLVPETHIVFVCAEACLRGVVLSAAEVRALDRFSTITIEDSNLLEGNTEEVLIEGVGDILKKIAYRPRAVIVYTSCVHEFIGTDLTFTFERLRALHPGIDFTDGYMTPILRKRISPDACNRRQIYTLLRRREDLDEGVTVYGDVVPPTADSDLARIVRASGRPFRTITAARTYGEYQELARSKRAIAVNPVAGPMLDWARQRLGQETSMFSCGFGLEENRRMLAGFARELGATFDPAPAEERLEKSLRLTRAAVGGAPVALDYTAATRPLSLARFLLESGFNVTDLYCDAFQASEKGDFEWLQARRPELRVHPTVHPGMVFAAPRRAAPERPVLAIGQKAAFFTGTDRFVNMIEGGGMDGISGMARMLELMAEAFRTPRSARDLIQVKALGCTRNGCL</sequence>
<gene>
    <name evidence="1" type="ORF">MUN46_009840</name>
</gene>
<proteinExistence type="predicted"/>
<dbReference type="EMBL" id="JAKZJU020000001">
    <property type="protein sequence ID" value="MDL2060235.1"/>
    <property type="molecule type" value="Genomic_DNA"/>
</dbReference>
<dbReference type="Gene3D" id="3.40.50.1980">
    <property type="entry name" value="Nitrogenase molybdenum iron protein domain"/>
    <property type="match status" value="1"/>
</dbReference>